<reference evidence="13" key="1">
    <citation type="submission" date="2019-03" db="EMBL/GenBank/DDBJ databases">
        <title>WGS assembly of Setaria viridis.</title>
        <authorList>
            <person name="Huang P."/>
            <person name="Jenkins J."/>
            <person name="Grimwood J."/>
            <person name="Barry K."/>
            <person name="Healey A."/>
            <person name="Mamidi S."/>
            <person name="Sreedasyam A."/>
            <person name="Shu S."/>
            <person name="Feldman M."/>
            <person name="Wu J."/>
            <person name="Yu Y."/>
            <person name="Chen C."/>
            <person name="Johnson J."/>
            <person name="Rokhsar D."/>
            <person name="Baxter I."/>
            <person name="Schmutz J."/>
            <person name="Brutnell T."/>
            <person name="Kellogg E."/>
        </authorList>
    </citation>
    <scope>NUCLEOTIDE SEQUENCE [LARGE SCALE GENOMIC DNA]</scope>
</reference>
<dbReference type="NCBIfam" id="TIGR01677">
    <property type="entry name" value="pln_FAD_oxido"/>
    <property type="match status" value="1"/>
</dbReference>
<dbReference type="FunFam" id="3.30.465.10:FF:000033">
    <property type="entry name" value="L-gulonolactone oxidase 5"/>
    <property type="match status" value="1"/>
</dbReference>
<dbReference type="PANTHER" id="PTHR13878">
    <property type="entry name" value="GULONOLACTONE OXIDASE"/>
    <property type="match status" value="1"/>
</dbReference>
<comment type="cofactor">
    <cofactor evidence="1">
        <name>FAD</name>
        <dbReference type="ChEBI" id="CHEBI:57692"/>
    </cofactor>
</comment>
<comment type="pathway">
    <text evidence="2">Cofactor biosynthesis; L-ascorbate biosynthesis.</text>
</comment>
<sequence>MASVVVCARVSCSLQGQVCCMRVRELRGWPNASEVWLTKVGNTIRSREDRFTVITLVRPRAMQILLLLLILTLIIRLTSSSPPLDPVACSNGMSNCTVTNANGYFPDRSICRAANAIYPRTEQELLAAVAAAAVAKRKVKVATRYSHSFTKLTCPGGRDGTIISTRWLNRTVQIDGKKGLLTVESGMVLSDLMRVAAAAGLCLPNSPYWSAVTVGGLLATGAHGSSLWGKGSAVHEYVVGIRIVTPAPASQGFAVVRELGADHPDLDAVKVSLGVLGVISQVTLALQPLFKRSVTFVTRDESDLADQVAAWGGLHEFGDIRWLPHQRKVIYREDNRVDISSPGNGLNDFPAFWSLPAHEIVAARVEEERREEDNGGTDDDARCSAAQQSTVALERQGHGFTNDGVSFTSYPVVGYQHSMQASSACVDSPEDGLQSACFWDPRLRGPSLYNPAFTVALSRAPSFLADVWRLRDLHPSAFCTLHGAMGVQMRYVKASSAYLGKPEDSIAVDIAYYRSRTRGVPRAHADVVDELEQMALRKYGGVPHWGKSRNFAFDGAIARYPKAGEFLEVKDRYDPDGIFSSEWSDQVLGIKGSPIVVGKGCAIEGLCVCSDDSHCAPEQGYFCRPGKVYAEARVCRFEEDNEARIDDEL</sequence>
<evidence type="ECO:0000256" key="4">
    <source>
        <dbReference type="ARBA" id="ARBA00013121"/>
    </source>
</evidence>
<dbReference type="SUPFAM" id="SSF55103">
    <property type="entry name" value="FAD-linked oxidases, C-terminal domain"/>
    <property type="match status" value="1"/>
</dbReference>
<dbReference type="InterPro" id="IPR007173">
    <property type="entry name" value="ALO_C"/>
</dbReference>
<dbReference type="Pfam" id="PF04030">
    <property type="entry name" value="ALO"/>
    <property type="match status" value="1"/>
</dbReference>
<dbReference type="GO" id="GO:0016020">
    <property type="term" value="C:membrane"/>
    <property type="evidence" value="ECO:0007669"/>
    <property type="project" value="InterPro"/>
</dbReference>
<evidence type="ECO:0000256" key="11">
    <source>
        <dbReference type="SAM" id="MobiDB-lite"/>
    </source>
</evidence>
<dbReference type="Gene3D" id="1.10.45.10">
    <property type="entry name" value="Vanillyl-alcohol Oxidase, Chain A, domain 4"/>
    <property type="match status" value="1"/>
</dbReference>
<evidence type="ECO:0000256" key="9">
    <source>
        <dbReference type="ARBA" id="ARBA00023002"/>
    </source>
</evidence>
<dbReference type="Pfam" id="PF22906">
    <property type="entry name" value="GULLO2-like_3rd"/>
    <property type="match status" value="1"/>
</dbReference>
<dbReference type="Gene3D" id="3.30.43.10">
    <property type="entry name" value="Uridine Diphospho-n-acetylenolpyruvylglucosamine Reductase, domain 2"/>
    <property type="match status" value="1"/>
</dbReference>
<evidence type="ECO:0000256" key="6">
    <source>
        <dbReference type="ARBA" id="ARBA00022644"/>
    </source>
</evidence>
<comment type="similarity">
    <text evidence="3">Belongs to the oxygen-dependent FAD-linked oxidoreductase family.</text>
</comment>
<keyword evidence="8" id="KW-0274">FAD</keyword>
<keyword evidence="5" id="KW-0285">Flavoprotein</keyword>
<dbReference type="EC" id="1.1.3.8" evidence="4"/>
<dbReference type="InterPro" id="IPR036318">
    <property type="entry name" value="FAD-bd_PCMH-like_sf"/>
</dbReference>
<dbReference type="InterPro" id="IPR016164">
    <property type="entry name" value="FAD-linked_Oxase-like_C"/>
</dbReference>
<dbReference type="Pfam" id="PF01565">
    <property type="entry name" value="FAD_binding_4"/>
    <property type="match status" value="1"/>
</dbReference>
<evidence type="ECO:0000256" key="2">
    <source>
        <dbReference type="ARBA" id="ARBA00005147"/>
    </source>
</evidence>
<dbReference type="PROSITE" id="PS51387">
    <property type="entry name" value="FAD_PCMH"/>
    <property type="match status" value="1"/>
</dbReference>
<dbReference type="GO" id="GO:0019853">
    <property type="term" value="P:L-ascorbic acid biosynthetic process"/>
    <property type="evidence" value="ECO:0007669"/>
    <property type="project" value="UniProtKB-UniPathway"/>
</dbReference>
<keyword evidence="9" id="KW-0560">Oxidoreductase</keyword>
<dbReference type="InterPro" id="IPR050432">
    <property type="entry name" value="FAD-linked_Oxidoreductases_BP"/>
</dbReference>
<dbReference type="PANTHER" id="PTHR13878:SF90">
    <property type="entry name" value="L-GULONOLACTONE OXIDASE"/>
    <property type="match status" value="1"/>
</dbReference>
<evidence type="ECO:0000256" key="3">
    <source>
        <dbReference type="ARBA" id="ARBA00005466"/>
    </source>
</evidence>
<dbReference type="InterPro" id="IPR016171">
    <property type="entry name" value="Vanillyl_alc_oxidase_C-sub2"/>
</dbReference>
<evidence type="ECO:0000259" key="12">
    <source>
        <dbReference type="PROSITE" id="PS51387"/>
    </source>
</evidence>
<feature type="domain" description="FAD-binding PCMH-type" evidence="12">
    <location>
        <begin position="109"/>
        <end position="289"/>
    </location>
</feature>
<evidence type="ECO:0000256" key="1">
    <source>
        <dbReference type="ARBA" id="ARBA00001974"/>
    </source>
</evidence>
<dbReference type="OMA" id="IYPRTEQ"/>
<dbReference type="Gene3D" id="3.30.70.2520">
    <property type="match status" value="1"/>
</dbReference>
<dbReference type="Gene3D" id="3.30.465.10">
    <property type="match status" value="1"/>
</dbReference>
<accession>A0A4U6U330</accession>
<dbReference type="UniPathway" id="UPA00132"/>
<comment type="catalytic activity">
    <reaction evidence="10">
        <text>L-gulono-1,4-lactone + O2 = L-ascorbate + H2O2 + H(+)</text>
        <dbReference type="Rhea" id="RHEA:32363"/>
        <dbReference type="ChEBI" id="CHEBI:15378"/>
        <dbReference type="ChEBI" id="CHEBI:15379"/>
        <dbReference type="ChEBI" id="CHEBI:16240"/>
        <dbReference type="ChEBI" id="CHEBI:17587"/>
        <dbReference type="ChEBI" id="CHEBI:38290"/>
        <dbReference type="EC" id="1.1.3.8"/>
    </reaction>
</comment>
<evidence type="ECO:0000256" key="5">
    <source>
        <dbReference type="ARBA" id="ARBA00022630"/>
    </source>
</evidence>
<name>A0A4U6U330_SETVI</name>
<evidence type="ECO:0000256" key="7">
    <source>
        <dbReference type="ARBA" id="ARBA00022729"/>
    </source>
</evidence>
<dbReference type="InterPro" id="IPR016169">
    <property type="entry name" value="FAD-bd_PCMH_sub2"/>
</dbReference>
<dbReference type="AlphaFoldDB" id="A0A4U6U330"/>
<dbReference type="Gramene" id="TKW09918">
    <property type="protein sequence ID" value="TKW09918"/>
    <property type="gene ID" value="SEVIR_6G133100v2"/>
</dbReference>
<dbReference type="InterPro" id="IPR006094">
    <property type="entry name" value="Oxid_FAD_bind_N"/>
</dbReference>
<evidence type="ECO:0000256" key="10">
    <source>
        <dbReference type="ARBA" id="ARBA00048083"/>
    </source>
</evidence>
<keyword evidence="7" id="KW-0732">Signal</keyword>
<dbReference type="GO" id="GO:0071949">
    <property type="term" value="F:FAD binding"/>
    <property type="evidence" value="ECO:0007669"/>
    <property type="project" value="InterPro"/>
</dbReference>
<dbReference type="InterPro" id="IPR016167">
    <property type="entry name" value="FAD-bd_PCMH_sub1"/>
</dbReference>
<keyword evidence="6" id="KW-0060">Ascorbate biosynthesis</keyword>
<gene>
    <name evidence="13" type="ORF">SEVIR_6G133100v2</name>
</gene>
<dbReference type="InterPro" id="IPR055154">
    <property type="entry name" value="GULLO2-like_C"/>
</dbReference>
<feature type="region of interest" description="Disordered" evidence="11">
    <location>
        <begin position="366"/>
        <end position="386"/>
    </location>
</feature>
<dbReference type="InterPro" id="IPR010030">
    <property type="entry name" value="GULO_Plant"/>
</dbReference>
<dbReference type="Proteomes" id="UP000298652">
    <property type="component" value="Chromosome 6"/>
</dbReference>
<dbReference type="GO" id="GO:0003885">
    <property type="term" value="F:D-arabinono-1,4-lactone oxidase activity"/>
    <property type="evidence" value="ECO:0007669"/>
    <property type="project" value="InterPro"/>
</dbReference>
<dbReference type="GO" id="GO:0050105">
    <property type="term" value="F:L-gulonolactone oxidase activity"/>
    <property type="evidence" value="ECO:0007669"/>
    <property type="project" value="UniProtKB-EC"/>
</dbReference>
<evidence type="ECO:0000313" key="14">
    <source>
        <dbReference type="Proteomes" id="UP000298652"/>
    </source>
</evidence>
<evidence type="ECO:0000256" key="8">
    <source>
        <dbReference type="ARBA" id="ARBA00022827"/>
    </source>
</evidence>
<proteinExistence type="inferred from homology"/>
<keyword evidence="14" id="KW-1185">Reference proteome</keyword>
<evidence type="ECO:0000313" key="13">
    <source>
        <dbReference type="EMBL" id="TKW09918.1"/>
    </source>
</evidence>
<dbReference type="SUPFAM" id="SSF56176">
    <property type="entry name" value="FAD-binding/transporter-associated domain-like"/>
    <property type="match status" value="1"/>
</dbReference>
<dbReference type="InterPro" id="IPR016166">
    <property type="entry name" value="FAD-bd_PCMH"/>
</dbReference>
<protein>
    <recommendedName>
        <fullName evidence="4">L-gulonolactone oxidase</fullName>
        <ecNumber evidence="4">1.1.3.8</ecNumber>
    </recommendedName>
</protein>
<organism evidence="13 14">
    <name type="scientific">Setaria viridis</name>
    <name type="common">Green bristlegrass</name>
    <name type="synonym">Setaria italica subsp. viridis</name>
    <dbReference type="NCBI Taxonomy" id="4556"/>
    <lineage>
        <taxon>Eukaryota</taxon>
        <taxon>Viridiplantae</taxon>
        <taxon>Streptophyta</taxon>
        <taxon>Embryophyta</taxon>
        <taxon>Tracheophyta</taxon>
        <taxon>Spermatophyta</taxon>
        <taxon>Magnoliopsida</taxon>
        <taxon>Liliopsida</taxon>
        <taxon>Poales</taxon>
        <taxon>Poaceae</taxon>
        <taxon>PACMAD clade</taxon>
        <taxon>Panicoideae</taxon>
        <taxon>Panicodae</taxon>
        <taxon>Paniceae</taxon>
        <taxon>Cenchrinae</taxon>
        <taxon>Setaria</taxon>
    </lineage>
</organism>
<dbReference type="EMBL" id="CM016557">
    <property type="protein sequence ID" value="TKW09918.1"/>
    <property type="molecule type" value="Genomic_DNA"/>
</dbReference>